<dbReference type="NCBIfam" id="TIGR00309">
    <property type="entry name" value="V_ATPase_subD"/>
    <property type="match status" value="1"/>
</dbReference>
<comment type="similarity">
    <text evidence="1">Belongs to the V-ATPase D subunit family.</text>
</comment>
<name>A0ABN8HLH5_9BACT</name>
<evidence type="ECO:0000256" key="1">
    <source>
        <dbReference type="ARBA" id="ARBA00005850"/>
    </source>
</evidence>
<dbReference type="Proteomes" id="UP001295463">
    <property type="component" value="Chromosome"/>
</dbReference>
<keyword evidence="4" id="KW-0175">Coiled coil</keyword>
<dbReference type="RefSeq" id="WP_305732900.1">
    <property type="nucleotide sequence ID" value="NZ_OW150024.1"/>
</dbReference>
<organism evidence="5 6">
    <name type="scientific">Trichlorobacter ammonificans</name>
    <dbReference type="NCBI Taxonomy" id="2916410"/>
    <lineage>
        <taxon>Bacteria</taxon>
        <taxon>Pseudomonadati</taxon>
        <taxon>Thermodesulfobacteriota</taxon>
        <taxon>Desulfuromonadia</taxon>
        <taxon>Geobacterales</taxon>
        <taxon>Geobacteraceae</taxon>
        <taxon>Trichlorobacter</taxon>
    </lineage>
</organism>
<evidence type="ECO:0000256" key="4">
    <source>
        <dbReference type="SAM" id="Coils"/>
    </source>
</evidence>
<keyword evidence="3" id="KW-0406">Ion transport</keyword>
<accession>A0ABN8HLH5</accession>
<dbReference type="EMBL" id="OW150024">
    <property type="protein sequence ID" value="CAH2032124.1"/>
    <property type="molecule type" value="Genomic_DNA"/>
</dbReference>
<evidence type="ECO:0000313" key="5">
    <source>
        <dbReference type="EMBL" id="CAH2032124.1"/>
    </source>
</evidence>
<keyword evidence="2" id="KW-0813">Transport</keyword>
<dbReference type="Pfam" id="PF01813">
    <property type="entry name" value="ATP-synt_D"/>
    <property type="match status" value="1"/>
</dbReference>
<reference evidence="5 6" key="1">
    <citation type="submission" date="2022-03" db="EMBL/GenBank/DDBJ databases">
        <authorList>
            <person name="Koch H."/>
        </authorList>
    </citation>
    <scope>NUCLEOTIDE SEQUENCE [LARGE SCALE GENOMIC DNA]</scope>
    <source>
        <strain evidence="5 6">G1</strain>
    </source>
</reference>
<protein>
    <submittedName>
        <fullName evidence="5">V-type ATP synthase subunit D</fullName>
    </submittedName>
</protein>
<sequence length="209" mass="23784">MIHPTRTNLLLLKEKSRSVQNSTGILKARRQALIRELLAATAPFLASRHAVRSAYGRALRELAIALALEGDRQLVSLAAVAEQDLGLEVGEHAVMGLRYREVTVRQSPLRSPLARGYDPLVATVHLEETLRQFEEILQAMLDIAAWENKVRRLGREVVRVTRRIRVLEERILPGLQGQVRSIAQFLGEREREAAFRLKRFRDLRGREAE</sequence>
<feature type="coiled-coil region" evidence="4">
    <location>
        <begin position="143"/>
        <end position="170"/>
    </location>
</feature>
<evidence type="ECO:0000256" key="2">
    <source>
        <dbReference type="ARBA" id="ARBA00022448"/>
    </source>
</evidence>
<keyword evidence="6" id="KW-1185">Reference proteome</keyword>
<evidence type="ECO:0000313" key="6">
    <source>
        <dbReference type="Proteomes" id="UP001295463"/>
    </source>
</evidence>
<evidence type="ECO:0000256" key="3">
    <source>
        <dbReference type="ARBA" id="ARBA00023065"/>
    </source>
</evidence>
<dbReference type="PANTHER" id="PTHR11671">
    <property type="entry name" value="V-TYPE ATP SYNTHASE SUBUNIT D"/>
    <property type="match status" value="1"/>
</dbReference>
<dbReference type="Gene3D" id="1.10.287.3240">
    <property type="match status" value="1"/>
</dbReference>
<gene>
    <name evidence="5" type="ORF">GEAMG1_2288</name>
</gene>
<proteinExistence type="inferred from homology"/>
<dbReference type="InterPro" id="IPR002699">
    <property type="entry name" value="V_ATPase_D"/>
</dbReference>